<dbReference type="AlphaFoldDB" id="A0AAD0XGF1"/>
<feature type="compositionally biased region" description="Basic residues" evidence="1">
    <location>
        <begin position="15"/>
        <end position="26"/>
    </location>
</feature>
<sequence length="303" mass="35152">MSKNKRASTNSAISRQKRAIKQKRGLGRGREYQAFIQVRKHDFGSHGRSHIWRSPLDLYVSHHLLSDLERFTILQAAAAGAECRAQYPLIRDGVEDEFSLRAFKAGSMSIAKDLGIKHPHLGGDEEKILTTDLLLRFRQNNYIAIYVKNHDQLPVRGSRGWDLLRIERTYWRRRNVMFLIVTDKTVKINAVIHWLDWASSFKLTDYWAGVLPDEEKVYGVVNMILATDSRLSMYDRLSELDLPLEEAVTFLKFCIWTGELKVDYLRAPQADLAWPWVLAPKRSRSVPSLIVLPELRRFMRTDE</sequence>
<accession>A0AAD0XGF1</accession>
<feature type="domain" description="TnsA endonuclease N-terminal" evidence="2">
    <location>
        <begin position="100"/>
        <end position="183"/>
    </location>
</feature>
<dbReference type="RefSeq" id="WP_061789760.1">
    <property type="nucleotide sequence ID" value="NZ_CP024996.1"/>
</dbReference>
<dbReference type="Proteomes" id="UP000269199">
    <property type="component" value="Chromosome"/>
</dbReference>
<dbReference type="EMBL" id="CP024996">
    <property type="protein sequence ID" value="AYR23408.1"/>
    <property type="molecule type" value="Genomic_DNA"/>
</dbReference>
<organism evidence="3 4">
    <name type="scientific">Herbaspirillum rubrisubalbicans</name>
    <dbReference type="NCBI Taxonomy" id="80842"/>
    <lineage>
        <taxon>Bacteria</taxon>
        <taxon>Pseudomonadati</taxon>
        <taxon>Pseudomonadota</taxon>
        <taxon>Betaproteobacteria</taxon>
        <taxon>Burkholderiales</taxon>
        <taxon>Oxalobacteraceae</taxon>
        <taxon>Herbaspirillum</taxon>
    </lineage>
</organism>
<name>A0AAD0XGF1_9BURK</name>
<evidence type="ECO:0000313" key="4">
    <source>
        <dbReference type="Proteomes" id="UP000269199"/>
    </source>
</evidence>
<proteinExistence type="predicted"/>
<dbReference type="InterPro" id="IPR014833">
    <property type="entry name" value="TnsA_N"/>
</dbReference>
<feature type="region of interest" description="Disordered" evidence="1">
    <location>
        <begin position="1"/>
        <end position="26"/>
    </location>
</feature>
<evidence type="ECO:0000313" key="3">
    <source>
        <dbReference type="EMBL" id="AYR23408.1"/>
    </source>
</evidence>
<evidence type="ECO:0000259" key="2">
    <source>
        <dbReference type="Pfam" id="PF08722"/>
    </source>
</evidence>
<dbReference type="Pfam" id="PF08722">
    <property type="entry name" value="Tn7_TnsA-like_N"/>
    <property type="match status" value="1"/>
</dbReference>
<dbReference type="GO" id="GO:0003676">
    <property type="term" value="F:nucleic acid binding"/>
    <property type="evidence" value="ECO:0007669"/>
    <property type="project" value="InterPro"/>
</dbReference>
<reference evidence="3 4" key="1">
    <citation type="submission" date="2017-11" db="EMBL/GenBank/DDBJ databases">
        <title>Complete genome sequence of Herbaspirillum rubrisubalbicans DSM 11543.</title>
        <authorList>
            <person name="Chen M."/>
            <person name="An Q."/>
        </authorList>
    </citation>
    <scope>NUCLEOTIDE SEQUENCE [LARGE SCALE GENOMIC DNA]</scope>
    <source>
        <strain evidence="3 4">DSM 11543</strain>
    </source>
</reference>
<evidence type="ECO:0000256" key="1">
    <source>
        <dbReference type="SAM" id="MobiDB-lite"/>
    </source>
</evidence>
<dbReference type="CDD" id="cd22362">
    <property type="entry name" value="TnsA_endonuclease-like"/>
    <property type="match status" value="1"/>
</dbReference>
<dbReference type="InterPro" id="IPR011335">
    <property type="entry name" value="Restrct_endonuc-II-like"/>
</dbReference>
<dbReference type="InterPro" id="IPR011856">
    <property type="entry name" value="tRNA_endonuc-like_dom_sf"/>
</dbReference>
<protein>
    <recommendedName>
        <fullName evidence="2">TnsA endonuclease N-terminal domain-containing protein</fullName>
    </recommendedName>
</protein>
<dbReference type="SUPFAM" id="SSF52980">
    <property type="entry name" value="Restriction endonuclease-like"/>
    <property type="match status" value="1"/>
</dbReference>
<dbReference type="Gene3D" id="3.40.1350.10">
    <property type="match status" value="1"/>
</dbReference>
<gene>
    <name evidence="3" type="ORF">RC54_06025</name>
</gene>